<reference evidence="2 3" key="1">
    <citation type="submission" date="2021-05" db="EMBL/GenBank/DDBJ databases">
        <title>Genome Assembly of Synthetic Allotetraploid Brassica napus Reveals Homoeologous Exchanges between Subgenomes.</title>
        <authorList>
            <person name="Davis J.T."/>
        </authorList>
    </citation>
    <scope>NUCLEOTIDE SEQUENCE [LARGE SCALE GENOMIC DNA]</scope>
    <source>
        <strain evidence="3">cv. Da-Ae</strain>
        <tissue evidence="2">Seedling</tissue>
    </source>
</reference>
<keyword evidence="3" id="KW-1185">Reference proteome</keyword>
<dbReference type="Proteomes" id="UP000824890">
    <property type="component" value="Unassembled WGS sequence"/>
</dbReference>
<proteinExistence type="predicted"/>
<dbReference type="EMBL" id="JAGKQM010000012">
    <property type="protein sequence ID" value="KAH0896663.1"/>
    <property type="molecule type" value="Genomic_DNA"/>
</dbReference>
<organism evidence="2 3">
    <name type="scientific">Brassica napus</name>
    <name type="common">Rape</name>
    <dbReference type="NCBI Taxonomy" id="3708"/>
    <lineage>
        <taxon>Eukaryota</taxon>
        <taxon>Viridiplantae</taxon>
        <taxon>Streptophyta</taxon>
        <taxon>Embryophyta</taxon>
        <taxon>Tracheophyta</taxon>
        <taxon>Spermatophyta</taxon>
        <taxon>Magnoliopsida</taxon>
        <taxon>eudicotyledons</taxon>
        <taxon>Gunneridae</taxon>
        <taxon>Pentapetalae</taxon>
        <taxon>rosids</taxon>
        <taxon>malvids</taxon>
        <taxon>Brassicales</taxon>
        <taxon>Brassicaceae</taxon>
        <taxon>Brassiceae</taxon>
        <taxon>Brassica</taxon>
    </lineage>
</organism>
<comment type="caution">
    <text evidence="2">The sequence shown here is derived from an EMBL/GenBank/DDBJ whole genome shotgun (WGS) entry which is preliminary data.</text>
</comment>
<evidence type="ECO:0000256" key="1">
    <source>
        <dbReference type="SAM" id="Phobius"/>
    </source>
</evidence>
<sequence length="70" mass="7851">MCSSSRMATQFTDFVSSPFISLFSHLVALSSLITSLVVYGLKLELWFLGGCLPFSPTHSFVVFCWHGRLF</sequence>
<keyword evidence="1" id="KW-0472">Membrane</keyword>
<name>A0ABQ8AWS8_BRANA</name>
<feature type="transmembrane region" description="Helical" evidence="1">
    <location>
        <begin position="45"/>
        <end position="65"/>
    </location>
</feature>
<keyword evidence="1" id="KW-0812">Transmembrane</keyword>
<feature type="transmembrane region" description="Helical" evidence="1">
    <location>
        <begin position="20"/>
        <end position="39"/>
    </location>
</feature>
<evidence type="ECO:0000313" key="3">
    <source>
        <dbReference type="Proteomes" id="UP000824890"/>
    </source>
</evidence>
<accession>A0ABQ8AWS8</accession>
<gene>
    <name evidence="2" type="ORF">HID58_046231</name>
</gene>
<protein>
    <submittedName>
        <fullName evidence="2">Uncharacterized protein</fullName>
    </submittedName>
</protein>
<keyword evidence="1" id="KW-1133">Transmembrane helix</keyword>
<evidence type="ECO:0000313" key="2">
    <source>
        <dbReference type="EMBL" id="KAH0896663.1"/>
    </source>
</evidence>